<dbReference type="AlphaFoldDB" id="A0A5B1M863"/>
<comment type="caution">
    <text evidence="2">The sequence shown here is derived from an EMBL/GenBank/DDBJ whole genome shotgun (WGS) entry which is preliminary data.</text>
</comment>
<dbReference type="EMBL" id="VUJW01000003">
    <property type="protein sequence ID" value="KAA1427880.1"/>
    <property type="molecule type" value="Genomic_DNA"/>
</dbReference>
<dbReference type="Proteomes" id="UP000324351">
    <property type="component" value="Unassembled WGS sequence"/>
</dbReference>
<reference evidence="2 3" key="1">
    <citation type="submission" date="2019-09" db="EMBL/GenBank/DDBJ databases">
        <title>Nocardioides panacisoli sp. nov., isolated from the soil of a ginseng field.</title>
        <authorList>
            <person name="Cho C."/>
        </authorList>
    </citation>
    <scope>NUCLEOTIDE SEQUENCE [LARGE SCALE GENOMIC DNA]</scope>
    <source>
        <strain evidence="2 3">BN140041</strain>
    </source>
</reference>
<feature type="transmembrane region" description="Helical" evidence="1">
    <location>
        <begin position="105"/>
        <end position="129"/>
    </location>
</feature>
<organism evidence="2 3">
    <name type="scientific">Nocardioides antri</name>
    <dbReference type="NCBI Taxonomy" id="2607659"/>
    <lineage>
        <taxon>Bacteria</taxon>
        <taxon>Bacillati</taxon>
        <taxon>Actinomycetota</taxon>
        <taxon>Actinomycetes</taxon>
        <taxon>Propionibacteriales</taxon>
        <taxon>Nocardioidaceae</taxon>
        <taxon>Nocardioides</taxon>
    </lineage>
</organism>
<accession>A0A5B1M863</accession>
<keyword evidence="1" id="KW-1133">Transmembrane helix</keyword>
<evidence type="ECO:0000313" key="3">
    <source>
        <dbReference type="Proteomes" id="UP000324351"/>
    </source>
</evidence>
<gene>
    <name evidence="2" type="ORF">F0U47_10710</name>
</gene>
<keyword evidence="1" id="KW-0472">Membrane</keyword>
<reference evidence="2 3" key="2">
    <citation type="submission" date="2019-09" db="EMBL/GenBank/DDBJ databases">
        <authorList>
            <person name="Jin C."/>
        </authorList>
    </citation>
    <scope>NUCLEOTIDE SEQUENCE [LARGE SCALE GENOMIC DNA]</scope>
    <source>
        <strain evidence="2 3">BN140041</strain>
    </source>
</reference>
<proteinExistence type="predicted"/>
<evidence type="ECO:0000313" key="2">
    <source>
        <dbReference type="EMBL" id="KAA1427880.1"/>
    </source>
</evidence>
<protein>
    <submittedName>
        <fullName evidence="2">Uncharacterized protein</fullName>
    </submittedName>
</protein>
<name>A0A5B1M863_9ACTN</name>
<keyword evidence="1" id="KW-0812">Transmembrane</keyword>
<feature type="transmembrane region" description="Helical" evidence="1">
    <location>
        <begin position="149"/>
        <end position="172"/>
    </location>
</feature>
<sequence>MIAALRAWGVSRVVLVVGVAVVVIETTATDQFTLPTIEDRINGWALVPALVALTLAEPLVDRSPELTEHATRSPVVIALARLALAYAGAVVVAGYCLFSPEGGVVAAYVLTSLALASVAAALIGPWYWAPLVPITFAWLQQTAGAFPRPSFAIPVAVLVGTVAGSSIVYAGATVIRARPAGRPPGRRRRRRP</sequence>
<dbReference type="RefSeq" id="WP_149750372.1">
    <property type="nucleotide sequence ID" value="NZ_VUJW01000003.1"/>
</dbReference>
<keyword evidence="3" id="KW-1185">Reference proteome</keyword>
<feature type="transmembrane region" description="Helical" evidence="1">
    <location>
        <begin position="75"/>
        <end position="98"/>
    </location>
</feature>
<feature type="transmembrane region" description="Helical" evidence="1">
    <location>
        <begin position="6"/>
        <end position="29"/>
    </location>
</feature>
<evidence type="ECO:0000256" key="1">
    <source>
        <dbReference type="SAM" id="Phobius"/>
    </source>
</evidence>